<reference evidence="4" key="1">
    <citation type="submission" date="2017-02" db="EMBL/GenBank/DDBJ databases">
        <authorList>
            <person name="Varghese N."/>
            <person name="Submissions S."/>
        </authorList>
    </citation>
    <scope>NUCLEOTIDE SEQUENCE [LARGE SCALE GENOMIC DNA]</scope>
    <source>
        <strain evidence="4">ATCC 25662</strain>
    </source>
</reference>
<dbReference type="PANTHER" id="PTHR40448">
    <property type="entry name" value="TWO-COMPONENT SENSOR HISTIDINE KINASE"/>
    <property type="match status" value="1"/>
</dbReference>
<dbReference type="GO" id="GO:0042802">
    <property type="term" value="F:identical protein binding"/>
    <property type="evidence" value="ECO:0007669"/>
    <property type="project" value="TreeGrafter"/>
</dbReference>
<gene>
    <name evidence="3" type="ORF">SAMN02745191_0049</name>
</gene>
<dbReference type="Pfam" id="PF14501">
    <property type="entry name" value="HATPase_c_5"/>
    <property type="match status" value="1"/>
</dbReference>
<dbReference type="OrthoDB" id="358728at2"/>
<dbReference type="STRING" id="118967.SAMN02745191_0049"/>
<dbReference type="PANTHER" id="PTHR40448:SF1">
    <property type="entry name" value="TWO-COMPONENT SENSOR HISTIDINE KINASE"/>
    <property type="match status" value="1"/>
</dbReference>
<evidence type="ECO:0000313" key="3">
    <source>
        <dbReference type="EMBL" id="SKA04214.1"/>
    </source>
</evidence>
<keyword evidence="4" id="KW-1185">Reference proteome</keyword>
<name>A0A1T4QKI9_9FIRM</name>
<proteinExistence type="predicted"/>
<evidence type="ECO:0000256" key="1">
    <source>
        <dbReference type="SAM" id="Coils"/>
    </source>
</evidence>
<accession>A0A1T4QKI9</accession>
<dbReference type="SUPFAM" id="SSF55874">
    <property type="entry name" value="ATPase domain of HSP90 chaperone/DNA topoisomerase II/histidine kinase"/>
    <property type="match status" value="1"/>
</dbReference>
<evidence type="ECO:0000313" key="4">
    <source>
        <dbReference type="Proteomes" id="UP000243297"/>
    </source>
</evidence>
<evidence type="ECO:0000259" key="2">
    <source>
        <dbReference type="Pfam" id="PF14501"/>
    </source>
</evidence>
<dbReference type="CDD" id="cd16935">
    <property type="entry name" value="HATPase_AgrC-ComD-like"/>
    <property type="match status" value="1"/>
</dbReference>
<keyword evidence="1" id="KW-0175">Coiled coil</keyword>
<dbReference type="AlphaFoldDB" id="A0A1T4QKI9"/>
<organism evidence="3 4">
    <name type="scientific">Anaerorhabdus furcosa</name>
    <dbReference type="NCBI Taxonomy" id="118967"/>
    <lineage>
        <taxon>Bacteria</taxon>
        <taxon>Bacillati</taxon>
        <taxon>Bacillota</taxon>
        <taxon>Erysipelotrichia</taxon>
        <taxon>Erysipelotrichales</taxon>
        <taxon>Erysipelotrichaceae</taxon>
        <taxon>Anaerorhabdus</taxon>
    </lineage>
</organism>
<feature type="domain" description="Sensor histidine kinase NatK-like C-terminal" evidence="2">
    <location>
        <begin position="247"/>
        <end position="347"/>
    </location>
</feature>
<feature type="coiled-coil region" evidence="1">
    <location>
        <begin position="115"/>
        <end position="164"/>
    </location>
</feature>
<dbReference type="RefSeq" id="WP_078712861.1">
    <property type="nucleotide sequence ID" value="NZ_FUWY01000011.1"/>
</dbReference>
<sequence length="351" mass="40636">MKKDIELLCDYLEWILIHPLENQQLTLQDSEMMRLYQTIEKFVAILNRNYEITENISEGKLDSEVGKDNLYAGPLMELQSILKHLTWQLGLVANGKLDMQIHFLGDFSKTFNRMIAQLKEREQALLENAKLTEALNNQQFEILEKELQDQAEKYTQVIDSMEELRRFRHDMKNHFMCIDSLLLDDNMQGARDYIHSINNIVASSFTLETNDNYIFNALIDEKLKVASQLDVKIKKIIAINRRLDIKDVDICILFGNALDNCIDALKKVEQEKRELSITVILVEDTLSVEIANTFEEPVRMDESIIQTTKSEKHNHGIGLKNVNATVEKYDGEVNIDIKNNIFKLIVVLCKV</sequence>
<dbReference type="InterPro" id="IPR032834">
    <property type="entry name" value="NatK-like_C"/>
</dbReference>
<dbReference type="Gene3D" id="3.30.565.10">
    <property type="entry name" value="Histidine kinase-like ATPase, C-terminal domain"/>
    <property type="match status" value="1"/>
</dbReference>
<dbReference type="Proteomes" id="UP000243297">
    <property type="component" value="Unassembled WGS sequence"/>
</dbReference>
<dbReference type="EMBL" id="FUWY01000011">
    <property type="protein sequence ID" value="SKA04214.1"/>
    <property type="molecule type" value="Genomic_DNA"/>
</dbReference>
<dbReference type="InterPro" id="IPR036890">
    <property type="entry name" value="HATPase_C_sf"/>
</dbReference>
<protein>
    <submittedName>
        <fullName evidence="3">GHKL domain-containing protein</fullName>
    </submittedName>
</protein>